<sequence>MPHHQTKPLTEGARLDRVLARLPKDWRITIERDETTFWSVVLADPEGGCVSESGSSLGEALETAWRALRRPSA</sequence>
<evidence type="ECO:0000313" key="2">
    <source>
        <dbReference type="Proteomes" id="UP000677812"/>
    </source>
</evidence>
<evidence type="ECO:0008006" key="3">
    <source>
        <dbReference type="Google" id="ProtNLM"/>
    </source>
</evidence>
<evidence type="ECO:0000313" key="1">
    <source>
        <dbReference type="EMBL" id="MBR0558890.1"/>
    </source>
</evidence>
<protein>
    <recommendedName>
        <fullName evidence="3">MbtH family protein</fullName>
    </recommendedName>
</protein>
<accession>A0ABS5E4Q3</accession>
<dbReference type="EMBL" id="JAGRQH010000001">
    <property type="protein sequence ID" value="MBR0558890.1"/>
    <property type="molecule type" value="Genomic_DNA"/>
</dbReference>
<name>A0ABS5E4Q3_9PROT</name>
<reference evidence="1 2" key="1">
    <citation type="submission" date="2021-04" db="EMBL/GenBank/DDBJ databases">
        <title>The complete genome sequence of Neokomagataea sp. TBRC 2177.</title>
        <authorList>
            <person name="Charoenyingcharoen P."/>
            <person name="Yukphan P."/>
        </authorList>
    </citation>
    <scope>NUCLEOTIDE SEQUENCE [LARGE SCALE GENOMIC DNA]</scope>
    <source>
        <strain evidence="1 2">TBRC 2177</strain>
    </source>
</reference>
<proteinExistence type="predicted"/>
<dbReference type="Proteomes" id="UP000677812">
    <property type="component" value="Unassembled WGS sequence"/>
</dbReference>
<dbReference type="RefSeq" id="WP_211680435.1">
    <property type="nucleotide sequence ID" value="NZ_JAGRQH010000001.1"/>
</dbReference>
<comment type="caution">
    <text evidence="1">The sequence shown here is derived from an EMBL/GenBank/DDBJ whole genome shotgun (WGS) entry which is preliminary data.</text>
</comment>
<gene>
    <name evidence="1" type="ORF">KB213_02280</name>
</gene>
<keyword evidence="2" id="KW-1185">Reference proteome</keyword>
<organism evidence="1 2">
    <name type="scientific">Neokomagataea anthophila</name>
    <dbReference type="NCBI Taxonomy" id="2826925"/>
    <lineage>
        <taxon>Bacteria</taxon>
        <taxon>Pseudomonadati</taxon>
        <taxon>Pseudomonadota</taxon>
        <taxon>Alphaproteobacteria</taxon>
        <taxon>Acetobacterales</taxon>
        <taxon>Acetobacteraceae</taxon>
        <taxon>Neokomagataea</taxon>
    </lineage>
</organism>